<evidence type="ECO:0000313" key="2">
    <source>
        <dbReference type="Proteomes" id="UP001193384"/>
    </source>
</evidence>
<keyword evidence="1" id="KW-0540">Nuclease</keyword>
<reference evidence="1 2" key="1">
    <citation type="submission" date="2018-07" db="EMBL/GenBank/DDBJ databases">
        <title>Genetic characterization of Mycoplasma hyopneumoniae, M. hyorhinis and M. flocculare isolates through whole genome sequencing analysis: comparative analysis of sequence types and putative genes involved in virulence.</title>
        <authorList>
            <person name="Fourour S."/>
            <person name="Lucas P."/>
            <person name="Touzain F."/>
            <person name="Tocqueville V."/>
            <person name="Kempf I."/>
            <person name="Marois-Crehan C."/>
        </authorList>
    </citation>
    <scope>NUCLEOTIDE SEQUENCE [LARGE SCALE GENOMIC DNA]</scope>
    <source>
        <strain evidence="1 2">MHR389</strain>
    </source>
</reference>
<dbReference type="AlphaFoldDB" id="A0ABD6IE59"/>
<evidence type="ECO:0000313" key="1">
    <source>
        <dbReference type="EMBL" id="MXR43644.1"/>
    </source>
</evidence>
<feature type="non-terminal residue" evidence="1">
    <location>
        <position position="1"/>
    </location>
</feature>
<keyword evidence="1" id="KW-0378">Hydrolase</keyword>
<sequence length="42" mass="4912">NKQEQNKIADLFSNIDSTHAQLKRKLNLIKNIQKSVLNKMFV</sequence>
<comment type="caution">
    <text evidence="1">The sequence shown here is derived from an EMBL/GenBank/DDBJ whole genome shotgun (WGS) entry which is preliminary data.</text>
</comment>
<protein>
    <submittedName>
        <fullName evidence="1">Restriction endonuclease subunit S</fullName>
    </submittedName>
</protein>
<gene>
    <name evidence="1" type="ORF">DR101_01600</name>
</gene>
<dbReference type="Gene3D" id="1.10.287.1120">
    <property type="entry name" value="Bipartite methylase S protein"/>
    <property type="match status" value="1"/>
</dbReference>
<proteinExistence type="predicted"/>
<dbReference type="SUPFAM" id="SSF116734">
    <property type="entry name" value="DNA methylase specificity domain"/>
    <property type="match status" value="1"/>
</dbReference>
<organism evidence="1 2">
    <name type="scientific">Mesomycoplasma hyorhinis</name>
    <name type="common">Mycoplasma hyorhinis</name>
    <dbReference type="NCBI Taxonomy" id="2100"/>
    <lineage>
        <taxon>Bacteria</taxon>
        <taxon>Bacillati</taxon>
        <taxon>Mycoplasmatota</taxon>
        <taxon>Mycoplasmoidales</taxon>
        <taxon>Metamycoplasmataceae</taxon>
        <taxon>Mesomycoplasma</taxon>
    </lineage>
</organism>
<dbReference type="GO" id="GO:0004519">
    <property type="term" value="F:endonuclease activity"/>
    <property type="evidence" value="ECO:0007669"/>
    <property type="project" value="UniProtKB-KW"/>
</dbReference>
<dbReference type="EMBL" id="QQQW01000007">
    <property type="protein sequence ID" value="MXR43644.1"/>
    <property type="molecule type" value="Genomic_DNA"/>
</dbReference>
<accession>A0ABD6IE59</accession>
<keyword evidence="1" id="KW-0255">Endonuclease</keyword>
<name>A0ABD6IE59_MESHY</name>
<dbReference type="Proteomes" id="UP001193384">
    <property type="component" value="Unassembled WGS sequence"/>
</dbReference>